<evidence type="ECO:0000256" key="1">
    <source>
        <dbReference type="ARBA" id="ARBA00010515"/>
    </source>
</evidence>
<dbReference type="InterPro" id="IPR029058">
    <property type="entry name" value="AB_hydrolase_fold"/>
</dbReference>
<evidence type="ECO:0000259" key="3">
    <source>
        <dbReference type="Pfam" id="PF07859"/>
    </source>
</evidence>
<sequence>MITSIVTGPDTSDTVLTAMSRISAGSLLPPGADIAEPFELPVPGRWANASDRKPQEAGVVLYVHGGGFAQSNPEFEHPLAYRLSEASGRPAFNVDYSLAPEHPFPAAHDEVVAAYRALLAEGVPAERTVLFGESAGATIALEVLLTLRAEGVPLPGAVVPVSPITDLTLTSPSIDAPAGRDGIGRGALEYIVGQYLGGWPNDRVPQSPIHGDLAGLPRMLLVVGGDEALLDDSRRYAEAAAEAGVEVTLDVYEGMPHAFHVVILSDPRPPVAATFLERLSAWLGEDR</sequence>
<reference evidence="4 5" key="1">
    <citation type="journal article" date="2019" name="Int. J. Syst. Evol. Microbiol.">
        <title>The Global Catalogue of Microorganisms (GCM) 10K type strain sequencing project: providing services to taxonomists for standard genome sequencing and annotation.</title>
        <authorList>
            <consortium name="The Broad Institute Genomics Platform"/>
            <consortium name="The Broad Institute Genome Sequencing Center for Infectious Disease"/>
            <person name="Wu L."/>
            <person name="Ma J."/>
        </authorList>
    </citation>
    <scope>NUCLEOTIDE SEQUENCE [LARGE SCALE GENOMIC DNA]</scope>
    <source>
        <strain evidence="4 5">JCM 3146</strain>
    </source>
</reference>
<name>A0ABN0WIS0_9ACTN</name>
<protein>
    <submittedName>
        <fullName evidence="4">Alpha/beta hydrolase</fullName>
    </submittedName>
</protein>
<organism evidence="4 5">
    <name type="scientific">Actinoallomurus spadix</name>
    <dbReference type="NCBI Taxonomy" id="79912"/>
    <lineage>
        <taxon>Bacteria</taxon>
        <taxon>Bacillati</taxon>
        <taxon>Actinomycetota</taxon>
        <taxon>Actinomycetes</taxon>
        <taxon>Streptosporangiales</taxon>
        <taxon>Thermomonosporaceae</taxon>
        <taxon>Actinoallomurus</taxon>
    </lineage>
</organism>
<gene>
    <name evidence="4" type="ORF">GCM10010151_30930</name>
</gene>
<feature type="domain" description="Alpha/beta hydrolase fold-3" evidence="3">
    <location>
        <begin position="60"/>
        <end position="260"/>
    </location>
</feature>
<dbReference type="GO" id="GO:0016787">
    <property type="term" value="F:hydrolase activity"/>
    <property type="evidence" value="ECO:0007669"/>
    <property type="project" value="UniProtKB-KW"/>
</dbReference>
<dbReference type="PANTHER" id="PTHR48081">
    <property type="entry name" value="AB HYDROLASE SUPERFAMILY PROTEIN C4A8.06C"/>
    <property type="match status" value="1"/>
</dbReference>
<dbReference type="InterPro" id="IPR050300">
    <property type="entry name" value="GDXG_lipolytic_enzyme"/>
</dbReference>
<evidence type="ECO:0000313" key="4">
    <source>
        <dbReference type="EMBL" id="GAA0339104.1"/>
    </source>
</evidence>
<dbReference type="InterPro" id="IPR013094">
    <property type="entry name" value="AB_hydrolase_3"/>
</dbReference>
<comment type="caution">
    <text evidence="4">The sequence shown here is derived from an EMBL/GenBank/DDBJ whole genome shotgun (WGS) entry which is preliminary data.</text>
</comment>
<evidence type="ECO:0000313" key="5">
    <source>
        <dbReference type="Proteomes" id="UP001501822"/>
    </source>
</evidence>
<dbReference type="Proteomes" id="UP001501822">
    <property type="component" value="Unassembled WGS sequence"/>
</dbReference>
<dbReference type="SUPFAM" id="SSF53474">
    <property type="entry name" value="alpha/beta-Hydrolases"/>
    <property type="match status" value="1"/>
</dbReference>
<evidence type="ECO:0000256" key="2">
    <source>
        <dbReference type="ARBA" id="ARBA00022801"/>
    </source>
</evidence>
<accession>A0ABN0WIS0</accession>
<dbReference type="PANTHER" id="PTHR48081:SF30">
    <property type="entry name" value="ACETYL-HYDROLASE LIPR-RELATED"/>
    <property type="match status" value="1"/>
</dbReference>
<keyword evidence="5" id="KW-1185">Reference proteome</keyword>
<comment type="similarity">
    <text evidence="1">Belongs to the 'GDXG' lipolytic enzyme family.</text>
</comment>
<dbReference type="EMBL" id="BAAABM010000019">
    <property type="protein sequence ID" value="GAA0339104.1"/>
    <property type="molecule type" value="Genomic_DNA"/>
</dbReference>
<dbReference type="Pfam" id="PF07859">
    <property type="entry name" value="Abhydrolase_3"/>
    <property type="match status" value="1"/>
</dbReference>
<keyword evidence="2 4" id="KW-0378">Hydrolase</keyword>
<proteinExistence type="inferred from homology"/>
<dbReference type="RefSeq" id="WP_252808093.1">
    <property type="nucleotide sequence ID" value="NZ_BAAABM010000019.1"/>
</dbReference>
<dbReference type="Gene3D" id="3.40.50.1820">
    <property type="entry name" value="alpha/beta hydrolase"/>
    <property type="match status" value="1"/>
</dbReference>